<evidence type="ECO:0000259" key="1">
    <source>
        <dbReference type="PROSITE" id="PS50206"/>
    </source>
</evidence>
<dbReference type="InterPro" id="IPR036873">
    <property type="entry name" value="Rhodanese-like_dom_sf"/>
</dbReference>
<dbReference type="PANTHER" id="PTHR43031:SF1">
    <property type="entry name" value="PYRIDINE NUCLEOTIDE-DISULPHIDE OXIDOREDUCTASE"/>
    <property type="match status" value="1"/>
</dbReference>
<feature type="domain" description="Rhodanese" evidence="1">
    <location>
        <begin position="18"/>
        <end position="102"/>
    </location>
</feature>
<dbReference type="EMBL" id="PPTO01000016">
    <property type="protein sequence ID" value="RDB56012.1"/>
    <property type="molecule type" value="Genomic_DNA"/>
</dbReference>
<sequence>MDLITGATINRGVDRWRATEGAVLIDVRSEEEYGQGHIPGSINIPLNDIERVLQEYPEKDTPIFVHCLTGSRSGQACSLLKRSGYTKVENIGGIAGYQGEVVR</sequence>
<protein>
    <submittedName>
        <fullName evidence="2">Rhodanese-like domain-containing protein</fullName>
    </submittedName>
</protein>
<comment type="caution">
    <text evidence="2">The sequence shown here is derived from an EMBL/GenBank/DDBJ whole genome shotgun (WGS) entry which is preliminary data.</text>
</comment>
<dbReference type="Proteomes" id="UP000253975">
    <property type="component" value="Unassembled WGS sequence"/>
</dbReference>
<dbReference type="SUPFAM" id="SSF52821">
    <property type="entry name" value="Rhodanese/Cell cycle control phosphatase"/>
    <property type="match status" value="1"/>
</dbReference>
<dbReference type="Gene3D" id="3.40.250.10">
    <property type="entry name" value="Rhodanese-like domain"/>
    <property type="match status" value="1"/>
</dbReference>
<dbReference type="Pfam" id="PF00581">
    <property type="entry name" value="Rhodanese"/>
    <property type="match status" value="1"/>
</dbReference>
<dbReference type="InterPro" id="IPR001763">
    <property type="entry name" value="Rhodanese-like_dom"/>
</dbReference>
<dbReference type="PROSITE" id="PS50206">
    <property type="entry name" value="RHODANESE_3"/>
    <property type="match status" value="1"/>
</dbReference>
<accession>A0A369LAA0</accession>
<dbReference type="AlphaFoldDB" id="A0A369LAA0"/>
<evidence type="ECO:0000313" key="3">
    <source>
        <dbReference type="Proteomes" id="UP000253975"/>
    </source>
</evidence>
<dbReference type="CDD" id="cd00158">
    <property type="entry name" value="RHOD"/>
    <property type="match status" value="1"/>
</dbReference>
<organism evidence="2 3">
    <name type="scientific">Slackia isoflavoniconvertens</name>
    <dbReference type="NCBI Taxonomy" id="572010"/>
    <lineage>
        <taxon>Bacteria</taxon>
        <taxon>Bacillati</taxon>
        <taxon>Actinomycetota</taxon>
        <taxon>Coriobacteriia</taxon>
        <taxon>Eggerthellales</taxon>
        <taxon>Eggerthellaceae</taxon>
        <taxon>Slackia</taxon>
    </lineage>
</organism>
<gene>
    <name evidence="2" type="ORF">C1881_08825</name>
</gene>
<proteinExistence type="predicted"/>
<name>A0A369LAA0_9ACTN</name>
<evidence type="ECO:0000313" key="2">
    <source>
        <dbReference type="EMBL" id="RDB56012.1"/>
    </source>
</evidence>
<reference evidence="2 3" key="1">
    <citation type="journal article" date="2018" name="Elife">
        <title>Discovery and characterization of a prevalent human gut bacterial enzyme sufficient for the inactivation of a family of plant toxins.</title>
        <authorList>
            <person name="Koppel N."/>
            <person name="Bisanz J.E."/>
            <person name="Pandelia M.E."/>
            <person name="Turnbaugh P.J."/>
            <person name="Balskus E.P."/>
        </authorList>
    </citation>
    <scope>NUCLEOTIDE SEQUENCE [LARGE SCALE GENOMIC DNA]</scope>
    <source>
        <strain evidence="2 3">OB21 GAM31</strain>
    </source>
</reference>
<dbReference type="PANTHER" id="PTHR43031">
    <property type="entry name" value="FAD-DEPENDENT OXIDOREDUCTASE"/>
    <property type="match status" value="1"/>
</dbReference>
<dbReference type="SMART" id="SM00450">
    <property type="entry name" value="RHOD"/>
    <property type="match status" value="1"/>
</dbReference>
<dbReference type="InterPro" id="IPR050229">
    <property type="entry name" value="GlpE_sulfurtransferase"/>
</dbReference>